<dbReference type="SUPFAM" id="SSF52047">
    <property type="entry name" value="RNI-like"/>
    <property type="match status" value="1"/>
</dbReference>
<proteinExistence type="predicted"/>
<dbReference type="InterPro" id="IPR047722">
    <property type="entry name" value="STM4015-like"/>
</dbReference>
<protein>
    <recommendedName>
        <fullName evidence="3">Cytoplasmic protein</fullName>
    </recommendedName>
</protein>
<organism evidence="1 2">
    <name type="scientific">Massilia glaciei</name>
    <dbReference type="NCBI Taxonomy" id="1524097"/>
    <lineage>
        <taxon>Bacteria</taxon>
        <taxon>Pseudomonadati</taxon>
        <taxon>Pseudomonadota</taxon>
        <taxon>Betaproteobacteria</taxon>
        <taxon>Burkholderiales</taxon>
        <taxon>Oxalobacteraceae</taxon>
        <taxon>Telluria group</taxon>
        <taxon>Massilia</taxon>
    </lineage>
</organism>
<dbReference type="Gene3D" id="3.80.10.10">
    <property type="entry name" value="Ribonuclease Inhibitor"/>
    <property type="match status" value="1"/>
</dbReference>
<name>A0A2U2I6L0_9BURK</name>
<evidence type="ECO:0000313" key="1">
    <source>
        <dbReference type="EMBL" id="PWF55386.1"/>
    </source>
</evidence>
<dbReference type="EMBL" id="PXWF02000029">
    <property type="protein sequence ID" value="PWF55386.1"/>
    <property type="molecule type" value="Genomic_DNA"/>
</dbReference>
<reference evidence="1 2" key="1">
    <citation type="submission" date="2018-04" db="EMBL/GenBank/DDBJ databases">
        <title>Massilia violaceinigra sp. nov., a novel purple-pigmented bacterium isolated from Tianshan glacier, Xinjiang, China.</title>
        <authorList>
            <person name="Wang H."/>
        </authorList>
    </citation>
    <scope>NUCLEOTIDE SEQUENCE [LARGE SCALE GENOMIC DNA]</scope>
    <source>
        <strain evidence="1 2">B448-2</strain>
    </source>
</reference>
<dbReference type="RefSeq" id="WP_106755852.1">
    <property type="nucleotide sequence ID" value="NZ_PXWF02000029.1"/>
</dbReference>
<dbReference type="Proteomes" id="UP000241421">
    <property type="component" value="Unassembled WGS sequence"/>
</dbReference>
<sequence>MTISDSTEIFFNKKVITYEADEAVDLSGNLVYRLAIDDDEEAEMPELIEQFLARADKSQLDSLIIGSWGEPYDTGADEIIACLVKHAAQLPQLRALFIGDMTYEECEISWIIQGNYTPLLNAFPQLEELRIRGSTDLVIEPFTHPAMRSFTIECGGLPAEVAEALAASSMSNLTRLELWLGTDQYGFAGDVALYRRLFAKLNNPGLNYLGLRNSEIADGLAQWLAGEEAIAHLDTLDLSMGTISDVGAEALCASAHVLKLKCLNLSHHYISAAWQQKLKALPIEVLIDDEQDGEDDDDEDRYVAVGE</sequence>
<evidence type="ECO:0000313" key="2">
    <source>
        <dbReference type="Proteomes" id="UP000241421"/>
    </source>
</evidence>
<comment type="caution">
    <text evidence="1">The sequence shown here is derived from an EMBL/GenBank/DDBJ whole genome shotgun (WGS) entry which is preliminary data.</text>
</comment>
<dbReference type="AlphaFoldDB" id="A0A2U2I6L0"/>
<accession>A0A2U2I6L0</accession>
<dbReference type="OrthoDB" id="9781345at2"/>
<evidence type="ECO:0008006" key="3">
    <source>
        <dbReference type="Google" id="ProtNLM"/>
    </source>
</evidence>
<dbReference type="NCBIfam" id="NF038076">
    <property type="entry name" value="fam_STM4015"/>
    <property type="match status" value="1"/>
</dbReference>
<keyword evidence="2" id="KW-1185">Reference proteome</keyword>
<gene>
    <name evidence="1" type="ORF">C7C56_002125</name>
</gene>
<dbReference type="InterPro" id="IPR032675">
    <property type="entry name" value="LRR_dom_sf"/>
</dbReference>